<reference evidence="1" key="1">
    <citation type="journal article" date="2015" name="Proc. Natl. Acad. Sci. U.S.A.">
        <title>Networks of energetic and metabolic interactions define dynamics in microbial communities.</title>
        <authorList>
            <person name="Embree M."/>
            <person name="Liu J.K."/>
            <person name="Al-Bassam M.M."/>
            <person name="Zengler K."/>
        </authorList>
    </citation>
    <scope>NUCLEOTIDE SEQUENCE</scope>
</reference>
<dbReference type="EMBL" id="LNQE01000813">
    <property type="protein sequence ID" value="KUG24841.1"/>
    <property type="molecule type" value="Genomic_DNA"/>
</dbReference>
<accession>A0A0W8FVL5</accession>
<evidence type="ECO:0000313" key="1">
    <source>
        <dbReference type="EMBL" id="KUG24841.1"/>
    </source>
</evidence>
<dbReference type="AlphaFoldDB" id="A0A0W8FVL5"/>
<proteinExistence type="predicted"/>
<protein>
    <submittedName>
        <fullName evidence="1">Uncharacterized protein</fullName>
    </submittedName>
</protein>
<gene>
    <name evidence="1" type="ORF">ASZ90_005346</name>
</gene>
<name>A0A0W8FVL5_9ZZZZ</name>
<sequence>MIFTLIYFYKLSKDLEFVYGKRIGGKSIKVYKKNDNTYSVILKFYFAGICYKKKKLHFSKYSDVDDLIIEFKDQPDNIR</sequence>
<organism evidence="1">
    <name type="scientific">hydrocarbon metagenome</name>
    <dbReference type="NCBI Taxonomy" id="938273"/>
    <lineage>
        <taxon>unclassified sequences</taxon>
        <taxon>metagenomes</taxon>
        <taxon>ecological metagenomes</taxon>
    </lineage>
</organism>
<comment type="caution">
    <text evidence="1">The sequence shown here is derived from an EMBL/GenBank/DDBJ whole genome shotgun (WGS) entry which is preliminary data.</text>
</comment>